<proteinExistence type="predicted"/>
<dbReference type="SUPFAM" id="SSF109854">
    <property type="entry name" value="DinB/YfiT-like putative metalloenzymes"/>
    <property type="match status" value="1"/>
</dbReference>
<name>A0A2N9JLM3_9ACTN</name>
<dbReference type="AlphaFoldDB" id="A0A2N9JLM3"/>
<dbReference type="GO" id="GO:0046872">
    <property type="term" value="F:metal ion binding"/>
    <property type="evidence" value="ECO:0007669"/>
    <property type="project" value="InterPro"/>
</dbReference>
<dbReference type="InterPro" id="IPR017517">
    <property type="entry name" value="Maleyloyr_isom"/>
</dbReference>
<sequence length="183" mass="19852">MSDAATQHRERAARFAAVIDGVTDWAAPTPVKEWTARDVVAHLTSWFPEFLAAGGVSIPAGRPDDPRGSWARQTAAVQRLLDNPETAEAEFTHPYVGTQSLAAAVSNFYTADVFMHTWDLARASGQDDTLDEAECAEVLAGMQQMAPVIRASGQFGDQQPVADDASAQEKLIAFIGRDPHWSR</sequence>
<dbReference type="InterPro" id="IPR024344">
    <property type="entry name" value="MDMPI_metal-binding"/>
</dbReference>
<evidence type="ECO:0000259" key="1">
    <source>
        <dbReference type="Pfam" id="PF11716"/>
    </source>
</evidence>
<keyword evidence="3" id="KW-1185">Reference proteome</keyword>
<dbReference type="Proteomes" id="UP000238164">
    <property type="component" value="Chromosome 1"/>
</dbReference>
<dbReference type="Gene3D" id="1.20.120.450">
    <property type="entry name" value="dinb family like domain"/>
    <property type="match status" value="1"/>
</dbReference>
<dbReference type="EMBL" id="LT985188">
    <property type="protein sequence ID" value="SPD88259.1"/>
    <property type="molecule type" value="Genomic_DNA"/>
</dbReference>
<gene>
    <name evidence="2" type="ORF">MPLG2_3229</name>
</gene>
<dbReference type="InterPro" id="IPR034660">
    <property type="entry name" value="DinB/YfiT-like"/>
</dbReference>
<dbReference type="InterPro" id="IPR017520">
    <property type="entry name" value="CHP03086"/>
</dbReference>
<dbReference type="RefSeq" id="WP_105186808.1">
    <property type="nucleotide sequence ID" value="NZ_BAAAGO010000044.1"/>
</dbReference>
<dbReference type="Pfam" id="PF11716">
    <property type="entry name" value="MDMPI_N"/>
    <property type="match status" value="1"/>
</dbReference>
<dbReference type="KEGG" id="mgg:MPLG2_3229"/>
<feature type="domain" description="Mycothiol-dependent maleylpyruvate isomerase metal-binding" evidence="1">
    <location>
        <begin position="9"/>
        <end position="121"/>
    </location>
</feature>
<accession>A0A2N9JLM3</accession>
<protein>
    <recommendedName>
        <fullName evidence="1">Mycothiol-dependent maleylpyruvate isomerase metal-binding domain-containing protein</fullName>
    </recommendedName>
</protein>
<evidence type="ECO:0000313" key="3">
    <source>
        <dbReference type="Proteomes" id="UP000238164"/>
    </source>
</evidence>
<dbReference type="NCBIfam" id="TIGR03086">
    <property type="entry name" value="TIGR03086 family metal-binding protein"/>
    <property type="match status" value="1"/>
</dbReference>
<evidence type="ECO:0000313" key="2">
    <source>
        <dbReference type="EMBL" id="SPD88259.1"/>
    </source>
</evidence>
<reference evidence="2 3" key="1">
    <citation type="submission" date="2018-02" db="EMBL/GenBank/DDBJ databases">
        <authorList>
            <person name="Cohen D.B."/>
            <person name="Kent A.D."/>
        </authorList>
    </citation>
    <scope>NUCLEOTIDE SEQUENCE [LARGE SCALE GENOMIC DNA]</scope>
    <source>
        <strain evidence="2">1</strain>
    </source>
</reference>
<dbReference type="OrthoDB" id="5185819at2"/>
<organism evidence="2 3">
    <name type="scientific">Micropruina glycogenica</name>
    <dbReference type="NCBI Taxonomy" id="75385"/>
    <lineage>
        <taxon>Bacteria</taxon>
        <taxon>Bacillati</taxon>
        <taxon>Actinomycetota</taxon>
        <taxon>Actinomycetes</taxon>
        <taxon>Propionibacteriales</taxon>
        <taxon>Nocardioidaceae</taxon>
        <taxon>Micropruina</taxon>
    </lineage>
</organism>
<dbReference type="NCBIfam" id="TIGR03083">
    <property type="entry name" value="maleylpyruvate isomerase family mycothiol-dependent enzyme"/>
    <property type="match status" value="1"/>
</dbReference>